<reference evidence="6" key="1">
    <citation type="submission" date="2015-06" db="UniProtKB">
        <authorList>
            <consortium name="EnsemblPlants"/>
        </authorList>
    </citation>
    <scope>IDENTIFICATION</scope>
</reference>
<dbReference type="AlphaFoldDB" id="N1QX47"/>
<organism evidence="6">
    <name type="scientific">Aegilops tauschii</name>
    <name type="common">Tausch's goatgrass</name>
    <name type="synonym">Aegilops squarrosa</name>
    <dbReference type="NCBI Taxonomy" id="37682"/>
    <lineage>
        <taxon>Eukaryota</taxon>
        <taxon>Viridiplantae</taxon>
        <taxon>Streptophyta</taxon>
        <taxon>Embryophyta</taxon>
        <taxon>Tracheophyta</taxon>
        <taxon>Spermatophyta</taxon>
        <taxon>Magnoliopsida</taxon>
        <taxon>Liliopsida</taxon>
        <taxon>Poales</taxon>
        <taxon>Poaceae</taxon>
        <taxon>BOP clade</taxon>
        <taxon>Pooideae</taxon>
        <taxon>Triticodae</taxon>
        <taxon>Triticeae</taxon>
        <taxon>Triticinae</taxon>
        <taxon>Aegilops</taxon>
    </lineage>
</organism>
<sequence length="319" mass="34969">MPIKRPDHSSNGYPTMRRLRVAMLQIDAGGHTLPPSTTDAHAPARRPWPETAPRRAQAPPDRTAATHHPRIRERTATMASPGHTASRVPDSFLPGPRSHVPPLLFLRPRSGRPPSHPTTTFLLCPRPARSILKKQETAARTSRCSTSSEEEARVMERRRAAWAAVLVAVAACAALPAKTTANKIKVNWLPNTNYSGWEQEHGPFYKGDWLVFYYTAGQADVVEVNESGYNRCDASNAIYNYSKGRSFAFELNETKTYYFICSFGYCPGGMRLAIKSQKLPPPSPPPSAQHHRSAALAGPRAGVALYAAVAVLAALLRAV</sequence>
<keyword evidence="2" id="KW-1015">Disulfide bond</keyword>
<keyword evidence="3" id="KW-0325">Glycoprotein</keyword>
<dbReference type="PROSITE" id="PS51485">
    <property type="entry name" value="PHYTOCYANIN"/>
    <property type="match status" value="1"/>
</dbReference>
<dbReference type="InterPro" id="IPR039391">
    <property type="entry name" value="Phytocyanin-like"/>
</dbReference>
<dbReference type="FunFam" id="2.60.40.420:FF:000018">
    <property type="entry name" value="Lamin-like protein"/>
    <property type="match status" value="1"/>
</dbReference>
<evidence type="ECO:0000256" key="3">
    <source>
        <dbReference type="ARBA" id="ARBA00023180"/>
    </source>
</evidence>
<protein>
    <submittedName>
        <fullName evidence="6">Lamin-like protein</fullName>
    </submittedName>
</protein>
<dbReference type="SUPFAM" id="SSF49503">
    <property type="entry name" value="Cupredoxins"/>
    <property type="match status" value="1"/>
</dbReference>
<dbReference type="InterPro" id="IPR003245">
    <property type="entry name" value="Phytocyanin_dom"/>
</dbReference>
<dbReference type="PANTHER" id="PTHR33021:SF547">
    <property type="entry name" value="OS03G0758500 PROTEIN"/>
    <property type="match status" value="1"/>
</dbReference>
<comment type="function">
    <text evidence="5">May act as a carbohydrate transporter.</text>
</comment>
<dbReference type="EnsemblPlants" id="EMT15008">
    <property type="protein sequence ID" value="EMT15008"/>
    <property type="gene ID" value="F775_26034"/>
</dbReference>
<dbReference type="Gene3D" id="2.60.40.420">
    <property type="entry name" value="Cupredoxins - blue copper proteins"/>
    <property type="match status" value="1"/>
</dbReference>
<keyword evidence="1" id="KW-0732">Signal</keyword>
<proteinExistence type="inferred from homology"/>
<evidence type="ECO:0000256" key="1">
    <source>
        <dbReference type="ARBA" id="ARBA00022729"/>
    </source>
</evidence>
<accession>N1QX47</accession>
<dbReference type="Pfam" id="PF02298">
    <property type="entry name" value="Cu_bind_like"/>
    <property type="match status" value="1"/>
</dbReference>
<evidence type="ECO:0000313" key="6">
    <source>
        <dbReference type="EnsemblPlants" id="EMT15008"/>
    </source>
</evidence>
<comment type="similarity">
    <text evidence="4">Belongs to the early nodulin-like (ENODL) family.</text>
</comment>
<dbReference type="CDD" id="cd11017">
    <property type="entry name" value="Phytocyanin_like_1"/>
    <property type="match status" value="1"/>
</dbReference>
<dbReference type="InterPro" id="IPR008972">
    <property type="entry name" value="Cupredoxin"/>
</dbReference>
<evidence type="ECO:0000256" key="4">
    <source>
        <dbReference type="ARBA" id="ARBA00035011"/>
    </source>
</evidence>
<evidence type="ECO:0000256" key="2">
    <source>
        <dbReference type="ARBA" id="ARBA00023157"/>
    </source>
</evidence>
<name>N1QX47_AEGTA</name>
<dbReference type="GO" id="GO:0009055">
    <property type="term" value="F:electron transfer activity"/>
    <property type="evidence" value="ECO:0007669"/>
    <property type="project" value="InterPro"/>
</dbReference>
<dbReference type="GO" id="GO:0005886">
    <property type="term" value="C:plasma membrane"/>
    <property type="evidence" value="ECO:0007669"/>
    <property type="project" value="TreeGrafter"/>
</dbReference>
<dbReference type="PANTHER" id="PTHR33021">
    <property type="entry name" value="BLUE COPPER PROTEIN"/>
    <property type="match status" value="1"/>
</dbReference>
<evidence type="ECO:0000256" key="5">
    <source>
        <dbReference type="ARBA" id="ARBA00037626"/>
    </source>
</evidence>